<dbReference type="Gene3D" id="2.40.160.180">
    <property type="entry name" value="Carbohydrate-selective porin OprB"/>
    <property type="match status" value="1"/>
</dbReference>
<organism evidence="4 5">
    <name type="scientific">Scytonema hofmannii PCC 7110</name>
    <dbReference type="NCBI Taxonomy" id="128403"/>
    <lineage>
        <taxon>Bacteria</taxon>
        <taxon>Bacillati</taxon>
        <taxon>Cyanobacteriota</taxon>
        <taxon>Cyanophyceae</taxon>
        <taxon>Nostocales</taxon>
        <taxon>Scytonemataceae</taxon>
        <taxon>Scytonema</taxon>
    </lineage>
</organism>
<evidence type="ECO:0000259" key="3">
    <source>
        <dbReference type="PROSITE" id="PS51272"/>
    </source>
</evidence>
<dbReference type="STRING" id="128403.WA1_29080"/>
<evidence type="ECO:0000256" key="2">
    <source>
        <dbReference type="RuleBase" id="RU363072"/>
    </source>
</evidence>
<feature type="signal peptide" evidence="2">
    <location>
        <begin position="1"/>
        <end position="25"/>
    </location>
</feature>
<proteinExistence type="inferred from homology"/>
<dbReference type="InterPro" id="IPR047684">
    <property type="entry name" value="Por_som-like"/>
</dbReference>
<dbReference type="Proteomes" id="UP000076925">
    <property type="component" value="Unassembled WGS sequence"/>
</dbReference>
<dbReference type="InterPro" id="IPR007049">
    <property type="entry name" value="Carb-sel_porin_OprB"/>
</dbReference>
<dbReference type="NCBIfam" id="NF033921">
    <property type="entry name" value="por_somb"/>
    <property type="match status" value="1"/>
</dbReference>
<dbReference type="GO" id="GO:0008643">
    <property type="term" value="P:carbohydrate transport"/>
    <property type="evidence" value="ECO:0007669"/>
    <property type="project" value="InterPro"/>
</dbReference>
<dbReference type="Pfam" id="PF00395">
    <property type="entry name" value="SLH"/>
    <property type="match status" value="1"/>
</dbReference>
<dbReference type="InterPro" id="IPR051465">
    <property type="entry name" value="Cell_Envelope_Struct_Comp"/>
</dbReference>
<name>A0A139X5Q3_9CYAN</name>
<dbReference type="RefSeq" id="WP_017747095.1">
    <property type="nucleotide sequence ID" value="NZ_KQ976354.1"/>
</dbReference>
<comment type="caution">
    <text evidence="4">The sequence shown here is derived from an EMBL/GenBank/DDBJ whole genome shotgun (WGS) entry which is preliminary data.</text>
</comment>
<dbReference type="GO" id="GO:0016020">
    <property type="term" value="C:membrane"/>
    <property type="evidence" value="ECO:0007669"/>
    <property type="project" value="InterPro"/>
</dbReference>
<reference evidence="4 5" key="1">
    <citation type="journal article" date="2013" name="Genome Biol. Evol.">
        <title>Genomes of Stigonematalean cyanobacteria (subsection V) and the evolution of oxygenic photosynthesis from prokaryotes to plastids.</title>
        <authorList>
            <person name="Dagan T."/>
            <person name="Roettger M."/>
            <person name="Stucken K."/>
            <person name="Landan G."/>
            <person name="Koch R."/>
            <person name="Major P."/>
            <person name="Gould S.B."/>
            <person name="Goremykin V.V."/>
            <person name="Rippka R."/>
            <person name="Tandeau de Marsac N."/>
            <person name="Gugger M."/>
            <person name="Lockhart P.J."/>
            <person name="Allen J.F."/>
            <person name="Brune I."/>
            <person name="Maus I."/>
            <person name="Puhler A."/>
            <person name="Martin W.F."/>
        </authorList>
    </citation>
    <scope>NUCLEOTIDE SEQUENCE [LARGE SCALE GENOMIC DNA]</scope>
    <source>
        <strain evidence="4 5">PCC 7110</strain>
    </source>
</reference>
<keyword evidence="2" id="KW-0732">Signal</keyword>
<keyword evidence="5" id="KW-1185">Reference proteome</keyword>
<dbReference type="InterPro" id="IPR038673">
    <property type="entry name" value="OprB_sf"/>
</dbReference>
<gene>
    <name evidence="4" type="ORF">WA1_29080</name>
</gene>
<dbReference type="InterPro" id="IPR001119">
    <property type="entry name" value="SLH_dom"/>
</dbReference>
<dbReference type="AlphaFoldDB" id="A0A139X5Q3"/>
<evidence type="ECO:0000313" key="4">
    <source>
        <dbReference type="EMBL" id="KYC40014.1"/>
    </source>
</evidence>
<feature type="domain" description="SLH" evidence="3">
    <location>
        <begin position="103"/>
        <end position="167"/>
    </location>
</feature>
<dbReference type="PANTHER" id="PTHR43308">
    <property type="entry name" value="OUTER MEMBRANE PROTEIN ALPHA-RELATED"/>
    <property type="match status" value="1"/>
</dbReference>
<comment type="similarity">
    <text evidence="1 2">Belongs to the OprB family.</text>
</comment>
<dbReference type="PANTHER" id="PTHR43308:SF1">
    <property type="entry name" value="OUTER MEMBRANE PROTEIN ALPHA"/>
    <property type="match status" value="1"/>
</dbReference>
<accession>A0A139X5Q3</accession>
<feature type="chain" id="PRO_5007230353" evidence="2">
    <location>
        <begin position="26"/>
        <end position="578"/>
    </location>
</feature>
<dbReference type="EMBL" id="ANNX02000031">
    <property type="protein sequence ID" value="KYC40014.1"/>
    <property type="molecule type" value="Genomic_DNA"/>
</dbReference>
<evidence type="ECO:0000256" key="1">
    <source>
        <dbReference type="ARBA" id="ARBA00008769"/>
    </source>
</evidence>
<dbReference type="Pfam" id="PF04966">
    <property type="entry name" value="OprB"/>
    <property type="match status" value="1"/>
</dbReference>
<dbReference type="GO" id="GO:0015288">
    <property type="term" value="F:porin activity"/>
    <property type="evidence" value="ECO:0007669"/>
    <property type="project" value="InterPro"/>
</dbReference>
<sequence>MIVVIKDLLLLSGVSLFFLSTPVIAANTNEDVEDNKFIPENLPNTDSFSPQQNTIQITAPEQFEPSFSLPMTSEDNIKNLSEVTQRGEESKAPDTSTMERLTSVSQLSDVQPNDWAFAALQSLVERYGVIAGYSDGTFKGNRTLTRYEFAAGLNAVLDKVNELLAAGLIEKVKKEDLDKLQQLQAEFAPESATLRSRIDTLEAHTANIQAQQFSTTARLGGQVIFGLATGSGGDPPGKGEANTILSHLTQLQLVSSFTGKDLFRVGLVTGNTANDGFGNPDAFNTNMARLSWQADYNNDVLLDSLEYRFAALGDRVVFTFKPVGFSLSSVLTPNSSPYADAGLGALSLFAGSTPVFKIGSLDAGLGFDWLVSDRMRLQFAYGTRNSNSSGDGLFGADHSALGVQVLYKPTSSLVAGLAYVNAYSSDGQLDTGTGSSNADTSGGINEPSQIHAINTSIRWQLTDQLILGAWGGLMVTNSLQSDAVVLSSTYLLSLGVYDPFGRRGDLFGFLFGLPPKLNAGYLIEQADTGNSTHYEVFYRFLVNENIAITPGFFIVTDPGHISGNNDIFVGAIRTTFNF</sequence>
<dbReference type="PROSITE" id="PS51272">
    <property type="entry name" value="SLH"/>
    <property type="match status" value="1"/>
</dbReference>
<protein>
    <submittedName>
        <fullName evidence="4">S-layer protein</fullName>
    </submittedName>
</protein>
<evidence type="ECO:0000313" key="5">
    <source>
        <dbReference type="Proteomes" id="UP000076925"/>
    </source>
</evidence>